<feature type="compositionally biased region" description="Basic and acidic residues" evidence="1">
    <location>
        <begin position="1"/>
        <end position="29"/>
    </location>
</feature>
<evidence type="ECO:0000313" key="3">
    <source>
        <dbReference type="WBParaSite" id="SVE_0369100.1"/>
    </source>
</evidence>
<reference evidence="2" key="1">
    <citation type="submission" date="2014-07" db="EMBL/GenBank/DDBJ databases">
        <authorList>
            <person name="Martin A.A"/>
            <person name="De Silva N."/>
        </authorList>
    </citation>
    <scope>NUCLEOTIDE SEQUENCE</scope>
</reference>
<evidence type="ECO:0000313" key="2">
    <source>
        <dbReference type="Proteomes" id="UP000035680"/>
    </source>
</evidence>
<reference evidence="3" key="2">
    <citation type="submission" date="2015-08" db="UniProtKB">
        <authorList>
            <consortium name="WormBaseParasite"/>
        </authorList>
    </citation>
    <scope>IDENTIFICATION</scope>
</reference>
<dbReference type="WBParaSite" id="SVE_0369100.1">
    <property type="protein sequence ID" value="SVE_0369100.1"/>
    <property type="gene ID" value="SVE_0369100"/>
</dbReference>
<proteinExistence type="predicted"/>
<keyword evidence="2" id="KW-1185">Reference proteome</keyword>
<organism evidence="2 3">
    <name type="scientific">Strongyloides venezuelensis</name>
    <name type="common">Threadworm</name>
    <dbReference type="NCBI Taxonomy" id="75913"/>
    <lineage>
        <taxon>Eukaryota</taxon>
        <taxon>Metazoa</taxon>
        <taxon>Ecdysozoa</taxon>
        <taxon>Nematoda</taxon>
        <taxon>Chromadorea</taxon>
        <taxon>Rhabditida</taxon>
        <taxon>Tylenchina</taxon>
        <taxon>Panagrolaimomorpha</taxon>
        <taxon>Strongyloidoidea</taxon>
        <taxon>Strongyloididae</taxon>
        <taxon>Strongyloides</taxon>
    </lineage>
</organism>
<feature type="region of interest" description="Disordered" evidence="1">
    <location>
        <begin position="1"/>
        <end position="60"/>
    </location>
</feature>
<accession>A0A0K0F4F4</accession>
<feature type="compositionally biased region" description="Acidic residues" evidence="1">
    <location>
        <begin position="30"/>
        <end position="39"/>
    </location>
</feature>
<evidence type="ECO:0000256" key="1">
    <source>
        <dbReference type="SAM" id="MobiDB-lite"/>
    </source>
</evidence>
<name>A0A0K0F4F4_STRVS</name>
<dbReference type="Proteomes" id="UP000035680">
    <property type="component" value="Unassembled WGS sequence"/>
</dbReference>
<feature type="compositionally biased region" description="Basic and acidic residues" evidence="1">
    <location>
        <begin position="40"/>
        <end position="55"/>
    </location>
</feature>
<dbReference type="AlphaFoldDB" id="A0A0K0F4F4"/>
<protein>
    <submittedName>
        <fullName evidence="3">Uncharacterized protein</fullName>
    </submittedName>
</protein>
<sequence length="82" mass="9708">MDHEFDFIDDDDKKEKIKEVDNHDDKEDDRVDDDEEDDENKNKNESDIGNHLKVIDEDDKSENVFLARPKKHVRIPTLDNNA</sequence>